<feature type="compositionally biased region" description="Gly residues" evidence="1">
    <location>
        <begin position="1"/>
        <end position="16"/>
    </location>
</feature>
<dbReference type="Proteomes" id="UP000482960">
    <property type="component" value="Unassembled WGS sequence"/>
</dbReference>
<feature type="region of interest" description="Disordered" evidence="1">
    <location>
        <begin position="1"/>
        <end position="48"/>
    </location>
</feature>
<keyword evidence="3" id="KW-1185">Reference proteome</keyword>
<dbReference type="AlphaFoldDB" id="A0A6V8LDB5"/>
<sequence>MDGEAGGGEPGEGGAGPAVEGGAAQVRPQQERGGGGEVHAGVVEVGGADEPVVAEDGVLQGRFAGQAEDAFEVPDVAGVGVRGGDVAGDGEPAELVGEEQGGDEQQFRDGAWAFPPAAAVRRPAWVGKHVGA</sequence>
<proteinExistence type="predicted"/>
<gene>
    <name evidence="2" type="ORF">Prum_062210</name>
</gene>
<evidence type="ECO:0000313" key="2">
    <source>
        <dbReference type="EMBL" id="GFJ92579.1"/>
    </source>
</evidence>
<feature type="compositionally biased region" description="Low complexity" evidence="1">
    <location>
        <begin position="39"/>
        <end position="48"/>
    </location>
</feature>
<reference evidence="2 3" key="1">
    <citation type="submission" date="2020-03" db="EMBL/GenBank/DDBJ databases">
        <title>Whole genome shotgun sequence of Phytohabitans rumicis NBRC 108638.</title>
        <authorList>
            <person name="Komaki H."/>
            <person name="Tamura T."/>
        </authorList>
    </citation>
    <scope>NUCLEOTIDE SEQUENCE [LARGE SCALE GENOMIC DNA]</scope>
    <source>
        <strain evidence="2 3">NBRC 108638</strain>
    </source>
</reference>
<feature type="region of interest" description="Disordered" evidence="1">
    <location>
        <begin position="82"/>
        <end position="104"/>
    </location>
</feature>
<evidence type="ECO:0000256" key="1">
    <source>
        <dbReference type="SAM" id="MobiDB-lite"/>
    </source>
</evidence>
<dbReference type="EMBL" id="BLPG01000001">
    <property type="protein sequence ID" value="GFJ92579.1"/>
    <property type="molecule type" value="Genomic_DNA"/>
</dbReference>
<protein>
    <submittedName>
        <fullName evidence="2">Uncharacterized protein</fullName>
    </submittedName>
</protein>
<evidence type="ECO:0000313" key="3">
    <source>
        <dbReference type="Proteomes" id="UP000482960"/>
    </source>
</evidence>
<reference evidence="2 3" key="2">
    <citation type="submission" date="2020-03" db="EMBL/GenBank/DDBJ databases">
        <authorList>
            <person name="Ichikawa N."/>
            <person name="Kimura A."/>
            <person name="Kitahashi Y."/>
            <person name="Uohara A."/>
        </authorList>
    </citation>
    <scope>NUCLEOTIDE SEQUENCE [LARGE SCALE GENOMIC DNA]</scope>
    <source>
        <strain evidence="2 3">NBRC 108638</strain>
    </source>
</reference>
<comment type="caution">
    <text evidence="2">The sequence shown here is derived from an EMBL/GenBank/DDBJ whole genome shotgun (WGS) entry which is preliminary data.</text>
</comment>
<name>A0A6V8LDB5_9ACTN</name>
<accession>A0A6V8LDB5</accession>
<organism evidence="2 3">
    <name type="scientific">Phytohabitans rumicis</name>
    <dbReference type="NCBI Taxonomy" id="1076125"/>
    <lineage>
        <taxon>Bacteria</taxon>
        <taxon>Bacillati</taxon>
        <taxon>Actinomycetota</taxon>
        <taxon>Actinomycetes</taxon>
        <taxon>Micromonosporales</taxon>
        <taxon>Micromonosporaceae</taxon>
    </lineage>
</organism>